<feature type="compositionally biased region" description="Polar residues" evidence="2">
    <location>
        <begin position="32"/>
        <end position="41"/>
    </location>
</feature>
<dbReference type="InterPro" id="IPR001304">
    <property type="entry name" value="C-type_lectin-like"/>
</dbReference>
<evidence type="ECO:0000256" key="2">
    <source>
        <dbReference type="SAM" id="MobiDB-lite"/>
    </source>
</evidence>
<dbReference type="PROSITE" id="PS50041">
    <property type="entry name" value="C_TYPE_LECTIN_2"/>
    <property type="match status" value="1"/>
</dbReference>
<dbReference type="PANTHER" id="PTHR22991">
    <property type="entry name" value="PROTEIN CBG13490"/>
    <property type="match status" value="1"/>
</dbReference>
<dbReference type="PRINTS" id="PR00770">
    <property type="entry name" value="EMAJORBASICP"/>
</dbReference>
<gene>
    <name evidence="4" type="ORF">HPG69_019032</name>
</gene>
<feature type="domain" description="C-type lectin" evidence="3">
    <location>
        <begin position="158"/>
        <end position="268"/>
    </location>
</feature>
<evidence type="ECO:0000256" key="1">
    <source>
        <dbReference type="ARBA" id="ARBA00023157"/>
    </source>
</evidence>
<dbReference type="EMBL" id="JACDTQ010000577">
    <property type="protein sequence ID" value="KAF5927432.1"/>
    <property type="molecule type" value="Genomic_DNA"/>
</dbReference>
<name>A0A7J7FH69_DICBM</name>
<organism evidence="4 5">
    <name type="scientific">Diceros bicornis minor</name>
    <name type="common">South-central black rhinoceros</name>
    <dbReference type="NCBI Taxonomy" id="77932"/>
    <lineage>
        <taxon>Eukaryota</taxon>
        <taxon>Metazoa</taxon>
        <taxon>Chordata</taxon>
        <taxon>Craniata</taxon>
        <taxon>Vertebrata</taxon>
        <taxon>Euteleostomi</taxon>
        <taxon>Mammalia</taxon>
        <taxon>Eutheria</taxon>
        <taxon>Laurasiatheria</taxon>
        <taxon>Perissodactyla</taxon>
        <taxon>Rhinocerotidae</taxon>
        <taxon>Diceros</taxon>
    </lineage>
</organism>
<dbReference type="SMART" id="SM00034">
    <property type="entry name" value="CLECT"/>
    <property type="match status" value="1"/>
</dbReference>
<comment type="caution">
    <text evidence="4">The sequence shown here is derived from an EMBL/GenBank/DDBJ whole genome shotgun (WGS) entry which is preliminary data.</text>
</comment>
<dbReference type="SUPFAM" id="SSF56436">
    <property type="entry name" value="C-type lectin-like"/>
    <property type="match status" value="1"/>
</dbReference>
<evidence type="ECO:0000313" key="4">
    <source>
        <dbReference type="EMBL" id="KAF5927432.1"/>
    </source>
</evidence>
<dbReference type="Proteomes" id="UP000551758">
    <property type="component" value="Unassembled WGS sequence"/>
</dbReference>
<feature type="region of interest" description="Disordered" evidence="2">
    <location>
        <begin position="16"/>
        <end position="45"/>
    </location>
</feature>
<evidence type="ECO:0000259" key="3">
    <source>
        <dbReference type="PROSITE" id="PS50041"/>
    </source>
</evidence>
<evidence type="ECO:0000313" key="5">
    <source>
        <dbReference type="Proteomes" id="UP000551758"/>
    </source>
</evidence>
<dbReference type="InterPro" id="IPR002352">
    <property type="entry name" value="Eosinophil_major_basic"/>
</dbReference>
<accession>A0A7J7FH69</accession>
<dbReference type="InterPro" id="IPR016186">
    <property type="entry name" value="C-type_lectin-like/link_sf"/>
</dbReference>
<proteinExistence type="predicted"/>
<feature type="non-terminal residue" evidence="4">
    <location>
        <position position="289"/>
    </location>
</feature>
<dbReference type="InterPro" id="IPR016187">
    <property type="entry name" value="CTDL_fold"/>
</dbReference>
<dbReference type="Gene3D" id="3.10.100.10">
    <property type="entry name" value="Mannose-Binding Protein A, subunit A"/>
    <property type="match status" value="1"/>
</dbReference>
<keyword evidence="1" id="KW-1015">Disulfide bond</keyword>
<keyword evidence="5" id="KW-1185">Reference proteome</keyword>
<dbReference type="PANTHER" id="PTHR22991:SF40">
    <property type="entry name" value="PROTEIN CBG13490"/>
    <property type="match status" value="1"/>
</dbReference>
<protein>
    <recommendedName>
        <fullName evidence="3">C-type lectin domain-containing protein</fullName>
    </recommendedName>
</protein>
<dbReference type="AlphaFoldDB" id="A0A7J7FH69"/>
<dbReference type="GO" id="GO:0006955">
    <property type="term" value="P:immune response"/>
    <property type="evidence" value="ECO:0007669"/>
    <property type="project" value="InterPro"/>
</dbReference>
<sequence>MAPTFLKEVTRERLGANEWVPQGNEAKEHLSFGNSSGSRKTSGQDRAKMRLPLLLALLFGAVSALHLRTETSNFENTLGEATLPQDGEMPKRVAIEAAVEGLMLPEEEEEGCSGSEDAPEEEGAVQSVSALGEVDKDFQCPKEEDTVKLVGIPGCKTCGLVLVKKARRFKEAQYTCRRCYRGNLVSIHNRHFNNRVWRSVRGINRAQVWIGGAVTRAGRCRRFYWMDGSAWNFWYWAPGQPSQCSGHCVSMYTRGEVGVGLKDENVWEVGGVHGGGAGKCRTLQGRGLL</sequence>
<reference evidence="4 5" key="1">
    <citation type="journal article" date="2020" name="Mol. Biol. Evol.">
        <title>Interspecific Gene Flow and the Evolution of Specialization in Black and White Rhinoceros.</title>
        <authorList>
            <person name="Moodley Y."/>
            <person name="Westbury M.V."/>
            <person name="Russo I.M."/>
            <person name="Gopalakrishnan S."/>
            <person name="Rakotoarivelo A."/>
            <person name="Olsen R.A."/>
            <person name="Prost S."/>
            <person name="Tunstall T."/>
            <person name="Ryder O.A."/>
            <person name="Dalen L."/>
            <person name="Bruford M.W."/>
        </authorList>
    </citation>
    <scope>NUCLEOTIDE SEQUENCE [LARGE SCALE GENOMIC DNA]</scope>
    <source>
        <strain evidence="4">SBR-YM</strain>
        <tissue evidence="4">Skin</tissue>
    </source>
</reference>
<dbReference type="InterPro" id="IPR050976">
    <property type="entry name" value="Snaclec"/>
</dbReference>